<dbReference type="InterPro" id="IPR009057">
    <property type="entry name" value="Homeodomain-like_sf"/>
</dbReference>
<proteinExistence type="predicted"/>
<evidence type="ECO:0000313" key="6">
    <source>
        <dbReference type="Proteomes" id="UP001469365"/>
    </source>
</evidence>
<keyword evidence="3" id="KW-0804">Transcription</keyword>
<evidence type="ECO:0000256" key="1">
    <source>
        <dbReference type="ARBA" id="ARBA00023015"/>
    </source>
</evidence>
<dbReference type="PROSITE" id="PS01124">
    <property type="entry name" value="HTH_ARAC_FAMILY_2"/>
    <property type="match status" value="1"/>
</dbReference>
<evidence type="ECO:0000313" key="5">
    <source>
        <dbReference type="EMBL" id="MEK8132637.1"/>
    </source>
</evidence>
<gene>
    <name evidence="5" type="ORF">WMW72_32625</name>
</gene>
<dbReference type="Pfam" id="PF12833">
    <property type="entry name" value="HTH_18"/>
    <property type="match status" value="1"/>
</dbReference>
<dbReference type="PANTHER" id="PTHR43280:SF2">
    <property type="entry name" value="HTH-TYPE TRANSCRIPTIONAL REGULATOR EXSA"/>
    <property type="match status" value="1"/>
</dbReference>
<dbReference type="SMART" id="SM00342">
    <property type="entry name" value="HTH_ARAC"/>
    <property type="match status" value="1"/>
</dbReference>
<dbReference type="SUPFAM" id="SSF51215">
    <property type="entry name" value="Regulatory protein AraC"/>
    <property type="match status" value="1"/>
</dbReference>
<keyword evidence="2" id="KW-0238">DNA-binding</keyword>
<dbReference type="EMBL" id="JBBPCC010000033">
    <property type="protein sequence ID" value="MEK8132637.1"/>
    <property type="molecule type" value="Genomic_DNA"/>
</dbReference>
<evidence type="ECO:0000256" key="2">
    <source>
        <dbReference type="ARBA" id="ARBA00023125"/>
    </source>
</evidence>
<dbReference type="Proteomes" id="UP001469365">
    <property type="component" value="Unassembled WGS sequence"/>
</dbReference>
<dbReference type="Gene3D" id="1.10.10.60">
    <property type="entry name" value="Homeodomain-like"/>
    <property type="match status" value="2"/>
</dbReference>
<organism evidence="5 6">
    <name type="scientific">Paenibacillus filicis</name>
    <dbReference type="NCBI Taxonomy" id="669464"/>
    <lineage>
        <taxon>Bacteria</taxon>
        <taxon>Bacillati</taxon>
        <taxon>Bacillota</taxon>
        <taxon>Bacilli</taxon>
        <taxon>Bacillales</taxon>
        <taxon>Paenibacillaceae</taxon>
        <taxon>Paenibacillus</taxon>
    </lineage>
</organism>
<evidence type="ECO:0000256" key="3">
    <source>
        <dbReference type="ARBA" id="ARBA00023163"/>
    </source>
</evidence>
<feature type="domain" description="HTH araC/xylS-type" evidence="4">
    <location>
        <begin position="182"/>
        <end position="286"/>
    </location>
</feature>
<sequence>MSIRRHMEVDPPAEGFCRLRSIRLLSSEGSACTADSSGEDYALLLVEQGKGSIWLSGICYRATRGHGLIVVPGTKLEVLADEGSRLQVYVLVFQAYQPVEPSSPSQPLPVYLPLRGIFSANGRLALNDSAAVIESAGRLYESREDCAPLQSYKRFIRFQEIILTCLEAGYALEPEEEEALIDRVKRHIEVHYAEQVSLSQLAELASFSEAYFSTWFKKETGQSPIEYLTEYRLLRARELMFSGSSDVTGSLRLKEIARRVGLTDEFYFSRVFKKRTGMAPAFYMKNKPQTIATVIQPYSYHLLALGISPVAGLFDYVPPQLQQGTCPPVNLLRFRKNEWLPSSGRFARTSF</sequence>
<keyword evidence="1" id="KW-0805">Transcription regulation</keyword>
<comment type="caution">
    <text evidence="5">The sequence shown here is derived from an EMBL/GenBank/DDBJ whole genome shotgun (WGS) entry which is preliminary data.</text>
</comment>
<keyword evidence="6" id="KW-1185">Reference proteome</keyword>
<dbReference type="RefSeq" id="WP_341419775.1">
    <property type="nucleotide sequence ID" value="NZ_JBBPCC010000033.1"/>
</dbReference>
<dbReference type="PANTHER" id="PTHR43280">
    <property type="entry name" value="ARAC-FAMILY TRANSCRIPTIONAL REGULATOR"/>
    <property type="match status" value="1"/>
</dbReference>
<dbReference type="InterPro" id="IPR018060">
    <property type="entry name" value="HTH_AraC"/>
</dbReference>
<reference evidence="5 6" key="1">
    <citation type="submission" date="2024-04" db="EMBL/GenBank/DDBJ databases">
        <title>draft genome sequnece of Paenibacillus filicis.</title>
        <authorList>
            <person name="Kim D.-U."/>
        </authorList>
    </citation>
    <scope>NUCLEOTIDE SEQUENCE [LARGE SCALE GENOMIC DNA]</scope>
    <source>
        <strain evidence="5 6">KACC14197</strain>
    </source>
</reference>
<name>A0ABU9DUS5_9BACL</name>
<dbReference type="SUPFAM" id="SSF46689">
    <property type="entry name" value="Homeodomain-like"/>
    <property type="match status" value="2"/>
</dbReference>
<evidence type="ECO:0000259" key="4">
    <source>
        <dbReference type="PROSITE" id="PS01124"/>
    </source>
</evidence>
<dbReference type="InterPro" id="IPR037923">
    <property type="entry name" value="HTH-like"/>
</dbReference>
<accession>A0ABU9DUS5</accession>
<protein>
    <submittedName>
        <fullName evidence="5">AraC family transcriptional regulator</fullName>
    </submittedName>
</protein>